<gene>
    <name evidence="1" type="ORF">Maut_02138</name>
    <name evidence="2" type="ORF">MTAT_19110</name>
</gene>
<dbReference type="Proteomes" id="UP000322283">
    <property type="component" value="Unassembled WGS sequence"/>
</dbReference>
<organism evidence="1 3">
    <name type="scientific">Neomoorella thermoacetica</name>
    <name type="common">Clostridium thermoaceticum</name>
    <dbReference type="NCBI Taxonomy" id="1525"/>
    <lineage>
        <taxon>Bacteria</taxon>
        <taxon>Bacillati</taxon>
        <taxon>Bacillota</taxon>
        <taxon>Clostridia</taxon>
        <taxon>Neomoorellales</taxon>
        <taxon>Neomoorellaceae</taxon>
        <taxon>Neomoorella</taxon>
    </lineage>
</organism>
<evidence type="ECO:0000313" key="2">
    <source>
        <dbReference type="EMBL" id="TYL12669.1"/>
    </source>
</evidence>
<reference evidence="2 4" key="2">
    <citation type="submission" date="2019-05" db="EMBL/GenBank/DDBJ databases">
        <title>Genome sequence of Moorella thermoacetica ATCC 33924.</title>
        <authorList>
            <person name="Poehlein A."/>
            <person name="Bengelsdorf F.R."/>
            <person name="Duerre P."/>
            <person name="Daniel R."/>
        </authorList>
    </citation>
    <scope>NUCLEOTIDE SEQUENCE [LARGE SCALE GENOMIC DNA]</scope>
    <source>
        <strain evidence="2 4">ATCC 33924</strain>
    </source>
</reference>
<dbReference type="RefSeq" id="WP_069590274.1">
    <property type="nucleotide sequence ID" value="NZ_CP017019.1"/>
</dbReference>
<evidence type="ECO:0000313" key="4">
    <source>
        <dbReference type="Proteomes" id="UP000322283"/>
    </source>
</evidence>
<keyword evidence="4" id="KW-1185">Reference proteome</keyword>
<reference evidence="1 3" key="1">
    <citation type="submission" date="2016-08" db="EMBL/GenBank/DDBJ databases">
        <title>Moorella thermoacetica DSM 103132.</title>
        <authorList>
            <person name="Jendresen C.B."/>
            <person name="Redl S.M."/>
            <person name="Jensen T.O."/>
            <person name="Nielsen A.T."/>
        </authorList>
    </citation>
    <scope>NUCLEOTIDE SEQUENCE [LARGE SCALE GENOMIC DNA]</scope>
    <source>
        <strain evidence="1 3">DSM 103132</strain>
    </source>
</reference>
<name>A0AAC9MUC2_NEOTH</name>
<accession>A0AAC9MUC2</accession>
<proteinExistence type="predicted"/>
<evidence type="ECO:0000313" key="1">
    <source>
        <dbReference type="EMBL" id="AOQ24568.1"/>
    </source>
</evidence>
<dbReference type="Proteomes" id="UP000094598">
    <property type="component" value="Chromosome"/>
</dbReference>
<sequence length="114" mass="13543">MFTLRNEMANYLTYARQAWQGYCQTGNNFARDAAFNFWDQAWHAHWRPFGNSGVYYNLVEGVIYIPMDDTKDNRLFLQKLEEEFVGLPINEENLCRIASRLDAHKNICMRRNVK</sequence>
<dbReference type="EMBL" id="VCDX01000006">
    <property type="protein sequence ID" value="TYL12669.1"/>
    <property type="molecule type" value="Genomic_DNA"/>
</dbReference>
<evidence type="ECO:0000313" key="3">
    <source>
        <dbReference type="Proteomes" id="UP000094598"/>
    </source>
</evidence>
<dbReference type="AlphaFoldDB" id="A0AAC9MUC2"/>
<protein>
    <submittedName>
        <fullName evidence="1">Uncharacterized protein</fullName>
    </submittedName>
</protein>
<dbReference type="EMBL" id="CP017019">
    <property type="protein sequence ID" value="AOQ24568.1"/>
    <property type="molecule type" value="Genomic_DNA"/>
</dbReference>